<dbReference type="PhylomeDB" id="D7EJ77"/>
<sequence>MGPDQDTVTDKTSGTNNLRGQETMESLRNQIKELQQQLQSALEVNEQRSQQTNGNEPQSSTQPNLNSFRFALSGMQAADQVEN</sequence>
<evidence type="ECO:0000256" key="1">
    <source>
        <dbReference type="SAM" id="MobiDB-lite"/>
    </source>
</evidence>
<proteinExistence type="predicted"/>
<dbReference type="InParanoid" id="D7EJ77"/>
<dbReference type="Proteomes" id="UP000007266">
    <property type="component" value="Unassembled WGS sequence"/>
</dbReference>
<feature type="compositionally biased region" description="Polar residues" evidence="1">
    <location>
        <begin position="35"/>
        <end position="67"/>
    </location>
</feature>
<dbReference type="EMBL" id="KQ972957">
    <property type="protein sequence ID" value="EFA12604.1"/>
    <property type="molecule type" value="Genomic_DNA"/>
</dbReference>
<feature type="region of interest" description="Disordered" evidence="1">
    <location>
        <begin position="1"/>
        <end position="22"/>
    </location>
</feature>
<dbReference type="AlphaFoldDB" id="D7EJ77"/>
<dbReference type="HOGENOM" id="CLU_2545581_0_0_1"/>
<organism evidence="2 3">
    <name type="scientific">Tribolium castaneum</name>
    <name type="common">Red flour beetle</name>
    <dbReference type="NCBI Taxonomy" id="7070"/>
    <lineage>
        <taxon>Eukaryota</taxon>
        <taxon>Metazoa</taxon>
        <taxon>Ecdysozoa</taxon>
        <taxon>Arthropoda</taxon>
        <taxon>Hexapoda</taxon>
        <taxon>Insecta</taxon>
        <taxon>Pterygota</taxon>
        <taxon>Neoptera</taxon>
        <taxon>Endopterygota</taxon>
        <taxon>Coleoptera</taxon>
        <taxon>Polyphaga</taxon>
        <taxon>Cucujiformia</taxon>
        <taxon>Tenebrionidae</taxon>
        <taxon>Tenebrionidae incertae sedis</taxon>
        <taxon>Tribolium</taxon>
    </lineage>
</organism>
<keyword evidence="3" id="KW-1185">Reference proteome</keyword>
<evidence type="ECO:0000313" key="2">
    <source>
        <dbReference type="EMBL" id="EFA12604.1"/>
    </source>
</evidence>
<evidence type="ECO:0000313" key="3">
    <source>
        <dbReference type="Proteomes" id="UP000007266"/>
    </source>
</evidence>
<reference evidence="2 3" key="2">
    <citation type="journal article" date="2010" name="Nucleic Acids Res.">
        <title>BeetleBase in 2010: revisions to provide comprehensive genomic information for Tribolium castaneum.</title>
        <authorList>
            <person name="Kim H.S."/>
            <person name="Murphy T."/>
            <person name="Xia J."/>
            <person name="Caragea D."/>
            <person name="Park Y."/>
            <person name="Beeman R.W."/>
            <person name="Lorenzen M.D."/>
            <person name="Butcher S."/>
            <person name="Manak J.R."/>
            <person name="Brown S.J."/>
        </authorList>
    </citation>
    <scope>NUCLEOTIDE SEQUENCE [LARGE SCALE GENOMIC DNA]</scope>
    <source>
        <strain evidence="2 3">Georgia GA2</strain>
    </source>
</reference>
<accession>D7EJ77</accession>
<reference evidence="2 3" key="1">
    <citation type="journal article" date="2008" name="Nature">
        <title>The genome of the model beetle and pest Tribolium castaneum.</title>
        <authorList>
            <consortium name="Tribolium Genome Sequencing Consortium"/>
            <person name="Richards S."/>
            <person name="Gibbs R.A."/>
            <person name="Weinstock G.M."/>
            <person name="Brown S.J."/>
            <person name="Denell R."/>
            <person name="Beeman R.W."/>
            <person name="Gibbs R."/>
            <person name="Beeman R.W."/>
            <person name="Brown S.J."/>
            <person name="Bucher G."/>
            <person name="Friedrich M."/>
            <person name="Grimmelikhuijzen C.J."/>
            <person name="Klingler M."/>
            <person name="Lorenzen M."/>
            <person name="Richards S."/>
            <person name="Roth S."/>
            <person name="Schroder R."/>
            <person name="Tautz D."/>
            <person name="Zdobnov E.M."/>
            <person name="Muzny D."/>
            <person name="Gibbs R.A."/>
            <person name="Weinstock G.M."/>
            <person name="Attaway T."/>
            <person name="Bell S."/>
            <person name="Buhay C.J."/>
            <person name="Chandrabose M.N."/>
            <person name="Chavez D."/>
            <person name="Clerk-Blankenburg K.P."/>
            <person name="Cree A."/>
            <person name="Dao M."/>
            <person name="Davis C."/>
            <person name="Chacko J."/>
            <person name="Dinh H."/>
            <person name="Dugan-Rocha S."/>
            <person name="Fowler G."/>
            <person name="Garner T.T."/>
            <person name="Garnes J."/>
            <person name="Gnirke A."/>
            <person name="Hawes A."/>
            <person name="Hernandez J."/>
            <person name="Hines S."/>
            <person name="Holder M."/>
            <person name="Hume J."/>
            <person name="Jhangiani S.N."/>
            <person name="Joshi V."/>
            <person name="Khan Z.M."/>
            <person name="Jackson L."/>
            <person name="Kovar C."/>
            <person name="Kowis A."/>
            <person name="Lee S."/>
            <person name="Lewis L.R."/>
            <person name="Margolis J."/>
            <person name="Morgan M."/>
            <person name="Nazareth L.V."/>
            <person name="Nguyen N."/>
            <person name="Okwuonu G."/>
            <person name="Parker D."/>
            <person name="Richards S."/>
            <person name="Ruiz S.J."/>
            <person name="Santibanez J."/>
            <person name="Savard J."/>
            <person name="Scherer S.E."/>
            <person name="Schneider B."/>
            <person name="Sodergren E."/>
            <person name="Tautz D."/>
            <person name="Vattahil S."/>
            <person name="Villasana D."/>
            <person name="White C.S."/>
            <person name="Wright R."/>
            <person name="Park Y."/>
            <person name="Beeman R.W."/>
            <person name="Lord J."/>
            <person name="Oppert B."/>
            <person name="Lorenzen M."/>
            <person name="Brown S."/>
            <person name="Wang L."/>
            <person name="Savard J."/>
            <person name="Tautz D."/>
            <person name="Richards S."/>
            <person name="Weinstock G."/>
            <person name="Gibbs R.A."/>
            <person name="Liu Y."/>
            <person name="Worley K."/>
            <person name="Weinstock G."/>
            <person name="Elsik C.G."/>
            <person name="Reese J.T."/>
            <person name="Elhaik E."/>
            <person name="Landan G."/>
            <person name="Graur D."/>
            <person name="Arensburger P."/>
            <person name="Atkinson P."/>
            <person name="Beeman R.W."/>
            <person name="Beidler J."/>
            <person name="Brown S.J."/>
            <person name="Demuth J.P."/>
            <person name="Drury D.W."/>
            <person name="Du Y.Z."/>
            <person name="Fujiwara H."/>
            <person name="Lorenzen M."/>
            <person name="Maselli V."/>
            <person name="Osanai M."/>
            <person name="Park Y."/>
            <person name="Robertson H.M."/>
            <person name="Tu Z."/>
            <person name="Wang J.J."/>
            <person name="Wang S."/>
            <person name="Richards S."/>
            <person name="Song H."/>
            <person name="Zhang L."/>
            <person name="Sodergren E."/>
            <person name="Werner D."/>
            <person name="Stanke M."/>
            <person name="Morgenstern B."/>
            <person name="Solovyev V."/>
            <person name="Kosarev P."/>
            <person name="Brown G."/>
            <person name="Chen H.C."/>
            <person name="Ermolaeva O."/>
            <person name="Hlavina W."/>
            <person name="Kapustin Y."/>
            <person name="Kiryutin B."/>
            <person name="Kitts P."/>
            <person name="Maglott D."/>
            <person name="Pruitt K."/>
            <person name="Sapojnikov V."/>
            <person name="Souvorov A."/>
            <person name="Mackey A.J."/>
            <person name="Waterhouse R.M."/>
            <person name="Wyder S."/>
            <person name="Zdobnov E.M."/>
            <person name="Zdobnov E.M."/>
            <person name="Wyder S."/>
            <person name="Kriventseva E.V."/>
            <person name="Kadowaki T."/>
            <person name="Bork P."/>
            <person name="Aranda M."/>
            <person name="Bao R."/>
            <person name="Beermann A."/>
            <person name="Berns N."/>
            <person name="Bolognesi R."/>
            <person name="Bonneton F."/>
            <person name="Bopp D."/>
            <person name="Brown S.J."/>
            <person name="Bucher G."/>
            <person name="Butts T."/>
            <person name="Chaumot A."/>
            <person name="Denell R.E."/>
            <person name="Ferrier D.E."/>
            <person name="Friedrich M."/>
            <person name="Gordon C.M."/>
            <person name="Jindra M."/>
            <person name="Klingler M."/>
            <person name="Lan Q."/>
            <person name="Lattorff H.M."/>
            <person name="Laudet V."/>
            <person name="von Levetsow C."/>
            <person name="Liu Z."/>
            <person name="Lutz R."/>
            <person name="Lynch J.A."/>
            <person name="da Fonseca R.N."/>
            <person name="Posnien N."/>
            <person name="Reuter R."/>
            <person name="Roth S."/>
            <person name="Savard J."/>
            <person name="Schinko J.B."/>
            <person name="Schmitt C."/>
            <person name="Schoppmeier M."/>
            <person name="Schroder R."/>
            <person name="Shippy T.D."/>
            <person name="Simonnet F."/>
            <person name="Marques-Souza H."/>
            <person name="Tautz D."/>
            <person name="Tomoyasu Y."/>
            <person name="Trauner J."/>
            <person name="Van der Zee M."/>
            <person name="Vervoort M."/>
            <person name="Wittkopp N."/>
            <person name="Wimmer E.A."/>
            <person name="Yang X."/>
            <person name="Jones A.K."/>
            <person name="Sattelle D.B."/>
            <person name="Ebert P.R."/>
            <person name="Nelson D."/>
            <person name="Scott J.G."/>
            <person name="Beeman R.W."/>
            <person name="Muthukrishnan S."/>
            <person name="Kramer K.J."/>
            <person name="Arakane Y."/>
            <person name="Beeman R.W."/>
            <person name="Zhu Q."/>
            <person name="Hogenkamp D."/>
            <person name="Dixit R."/>
            <person name="Oppert B."/>
            <person name="Jiang H."/>
            <person name="Zou Z."/>
            <person name="Marshall J."/>
            <person name="Elpidina E."/>
            <person name="Vinokurov K."/>
            <person name="Oppert C."/>
            <person name="Zou Z."/>
            <person name="Evans J."/>
            <person name="Lu Z."/>
            <person name="Zhao P."/>
            <person name="Sumathipala N."/>
            <person name="Altincicek B."/>
            <person name="Vilcinskas A."/>
            <person name="Williams M."/>
            <person name="Hultmark D."/>
            <person name="Hetru C."/>
            <person name="Jiang H."/>
            <person name="Grimmelikhuijzen C.J."/>
            <person name="Hauser F."/>
            <person name="Cazzamali G."/>
            <person name="Williamson M."/>
            <person name="Park Y."/>
            <person name="Li B."/>
            <person name="Tanaka Y."/>
            <person name="Predel R."/>
            <person name="Neupert S."/>
            <person name="Schachtner J."/>
            <person name="Verleyen P."/>
            <person name="Raible F."/>
            <person name="Bork P."/>
            <person name="Friedrich M."/>
            <person name="Walden K.K."/>
            <person name="Robertson H.M."/>
            <person name="Angeli S."/>
            <person name="Foret S."/>
            <person name="Bucher G."/>
            <person name="Schuetz S."/>
            <person name="Maleszka R."/>
            <person name="Wimmer E.A."/>
            <person name="Beeman R.W."/>
            <person name="Lorenzen M."/>
            <person name="Tomoyasu Y."/>
            <person name="Miller S.C."/>
            <person name="Grossmann D."/>
            <person name="Bucher G."/>
        </authorList>
    </citation>
    <scope>NUCLEOTIDE SEQUENCE [LARGE SCALE GENOMIC DNA]</scope>
    <source>
        <strain evidence="2 3">Georgia GA2</strain>
    </source>
</reference>
<protein>
    <submittedName>
        <fullName evidence="2">Uncharacterized protein</fullName>
    </submittedName>
</protein>
<name>D7EJ77_TRICA</name>
<feature type="compositionally biased region" description="Polar residues" evidence="1">
    <location>
        <begin position="10"/>
        <end position="22"/>
    </location>
</feature>
<feature type="region of interest" description="Disordered" evidence="1">
    <location>
        <begin position="35"/>
        <end position="83"/>
    </location>
</feature>
<gene>
    <name evidence="2" type="primary">GLEAN_01844</name>
    <name evidence="2" type="ORF">TcasGA2_TC001844</name>
</gene>